<comment type="caution">
    <text evidence="1">The sequence shown here is derived from an EMBL/GenBank/DDBJ whole genome shotgun (WGS) entry which is preliminary data.</text>
</comment>
<dbReference type="Proteomes" id="UP001209535">
    <property type="component" value="Unassembled WGS sequence"/>
</dbReference>
<reference evidence="1 2" key="1">
    <citation type="submission" date="2022-10" db="EMBL/GenBank/DDBJ databases">
        <title>Defluviimonas sp. nov., isolated from ocean surface sediments.</title>
        <authorList>
            <person name="He W."/>
            <person name="Wang L."/>
            <person name="Zhang D.-F."/>
        </authorList>
    </citation>
    <scope>NUCLEOTIDE SEQUENCE [LARGE SCALE GENOMIC DNA]</scope>
    <source>
        <strain evidence="1 2">WL0024</strain>
    </source>
</reference>
<sequence length="232" mass="25548">MMNMVVHVPHASIEIPEAYREPFLLSGEELLVEATPSADLHTDALAHEAWPEASIVPASVSRIVCDVERYSDDAKEPMAARGRGMIYIATHDGKPLRRQLSAVERIAIQREVYDPHWEKLRAAAAGGVLVDLHSYPAARWPIETVSSEAVRPEIDLGTDPELTPASWRDALVRHFEKLGFETAINTPYAGVIDAGARAAVMIEIRRDVLGDPSDHARWSRVVRALAGLPLPT</sequence>
<dbReference type="RefSeq" id="WP_263337902.1">
    <property type="nucleotide sequence ID" value="NZ_JAOVQO010000014.1"/>
</dbReference>
<name>A0ABT2X5V4_9RHOB</name>
<organism evidence="1 2">
    <name type="scientific">Albidovulum salinarum</name>
    <dbReference type="NCBI Taxonomy" id="2984153"/>
    <lineage>
        <taxon>Bacteria</taxon>
        <taxon>Pseudomonadati</taxon>
        <taxon>Pseudomonadota</taxon>
        <taxon>Alphaproteobacteria</taxon>
        <taxon>Rhodobacterales</taxon>
        <taxon>Paracoccaceae</taxon>
        <taxon>Albidovulum</taxon>
    </lineage>
</organism>
<protein>
    <submittedName>
        <fullName evidence="1">N-formylglutamate amidohydrolase</fullName>
    </submittedName>
</protein>
<keyword evidence="2" id="KW-1185">Reference proteome</keyword>
<dbReference type="SUPFAM" id="SSF53187">
    <property type="entry name" value="Zn-dependent exopeptidases"/>
    <property type="match status" value="1"/>
</dbReference>
<gene>
    <name evidence="1" type="ORF">OEZ60_15105</name>
</gene>
<evidence type="ECO:0000313" key="2">
    <source>
        <dbReference type="Proteomes" id="UP001209535"/>
    </source>
</evidence>
<dbReference type="InterPro" id="IPR007709">
    <property type="entry name" value="N-FG_amidohydro"/>
</dbReference>
<dbReference type="Pfam" id="PF05013">
    <property type="entry name" value="FGase"/>
    <property type="match status" value="1"/>
</dbReference>
<dbReference type="EMBL" id="JAOVQO010000014">
    <property type="protein sequence ID" value="MCU9849330.1"/>
    <property type="molecule type" value="Genomic_DNA"/>
</dbReference>
<evidence type="ECO:0000313" key="1">
    <source>
        <dbReference type="EMBL" id="MCU9849330.1"/>
    </source>
</evidence>
<proteinExistence type="predicted"/>
<accession>A0ABT2X5V4</accession>
<dbReference type="Gene3D" id="3.40.630.40">
    <property type="entry name" value="Zn-dependent exopeptidases"/>
    <property type="match status" value="1"/>
</dbReference>